<gene>
    <name evidence="3" type="ORF">GCM10023353_38200</name>
</gene>
<evidence type="ECO:0000256" key="2">
    <source>
        <dbReference type="SAM" id="Phobius"/>
    </source>
</evidence>
<feature type="transmembrane region" description="Helical" evidence="2">
    <location>
        <begin position="149"/>
        <end position="167"/>
    </location>
</feature>
<keyword evidence="2" id="KW-0472">Membrane</keyword>
<comment type="caution">
    <text evidence="3">The sequence shown here is derived from an EMBL/GenBank/DDBJ whole genome shotgun (WGS) entry which is preliminary data.</text>
</comment>
<dbReference type="Proteomes" id="UP001500839">
    <property type="component" value="Unassembled WGS sequence"/>
</dbReference>
<evidence type="ECO:0000313" key="4">
    <source>
        <dbReference type="Proteomes" id="UP001500839"/>
    </source>
</evidence>
<evidence type="ECO:0000313" key="3">
    <source>
        <dbReference type="EMBL" id="GAA4825438.1"/>
    </source>
</evidence>
<feature type="region of interest" description="Disordered" evidence="1">
    <location>
        <begin position="86"/>
        <end position="144"/>
    </location>
</feature>
<keyword evidence="2" id="KW-0812">Transmembrane</keyword>
<evidence type="ECO:0000256" key="1">
    <source>
        <dbReference type="SAM" id="MobiDB-lite"/>
    </source>
</evidence>
<keyword evidence="2" id="KW-1133">Transmembrane helix</keyword>
<protein>
    <submittedName>
        <fullName evidence="3">Uncharacterized protein</fullName>
    </submittedName>
</protein>
<organism evidence="3 4">
    <name type="scientific">Tomitella cavernea</name>
    <dbReference type="NCBI Taxonomy" id="1387982"/>
    <lineage>
        <taxon>Bacteria</taxon>
        <taxon>Bacillati</taxon>
        <taxon>Actinomycetota</taxon>
        <taxon>Actinomycetes</taxon>
        <taxon>Mycobacteriales</taxon>
        <taxon>Tomitella</taxon>
    </lineage>
</organism>
<name>A0ABP9D750_9ACTN</name>
<keyword evidence="4" id="KW-1185">Reference proteome</keyword>
<feature type="compositionally biased region" description="Low complexity" evidence="1">
    <location>
        <begin position="88"/>
        <end position="102"/>
    </location>
</feature>
<reference evidence="4" key="1">
    <citation type="journal article" date="2019" name="Int. J. Syst. Evol. Microbiol.">
        <title>The Global Catalogue of Microorganisms (GCM) 10K type strain sequencing project: providing services to taxonomists for standard genome sequencing and annotation.</title>
        <authorList>
            <consortium name="The Broad Institute Genomics Platform"/>
            <consortium name="The Broad Institute Genome Sequencing Center for Infectious Disease"/>
            <person name="Wu L."/>
            <person name="Ma J."/>
        </authorList>
    </citation>
    <scope>NUCLEOTIDE SEQUENCE [LARGE SCALE GENOMIC DNA]</scope>
    <source>
        <strain evidence="4">JCM 18542</strain>
    </source>
</reference>
<proteinExistence type="predicted"/>
<sequence>MPVALAGVRWERVCTPVVPPSSFLPMKARSACFPLRAADWGSWNKERPEPAEAAVYAAKAPGEPGERDYAAEGFIGKKMSAEGAVLSAPPRGAVDDAAGPARPARRQAGRSPTTAAAPPGPARQAHRGHTATAAWRPARELRKPRKGPAGAHLLFFPAGAVAAICFVRRRVRLRL</sequence>
<accession>A0ABP9D750</accession>
<dbReference type="EMBL" id="BAABKQ010000002">
    <property type="protein sequence ID" value="GAA4825438.1"/>
    <property type="molecule type" value="Genomic_DNA"/>
</dbReference>